<proteinExistence type="predicted"/>
<keyword evidence="2" id="KW-0677">Repeat</keyword>
<evidence type="ECO:0000256" key="7">
    <source>
        <dbReference type="PROSITE-ProRule" id="PRU00175"/>
    </source>
</evidence>
<feature type="transmembrane region" description="Helical" evidence="9">
    <location>
        <begin position="515"/>
        <end position="540"/>
    </location>
</feature>
<dbReference type="SMART" id="SM00004">
    <property type="entry name" value="NL"/>
    <property type="match status" value="2"/>
</dbReference>
<protein>
    <recommendedName>
        <fullName evidence="11">RING-type domain-containing protein</fullName>
    </recommendedName>
</protein>
<keyword evidence="5" id="KW-1015">Disulfide bond</keyword>
<feature type="region of interest" description="Disordered" evidence="8">
    <location>
        <begin position="547"/>
        <end position="569"/>
    </location>
</feature>
<organism evidence="12 13">
    <name type="scientific">Blepharisma stoltei</name>
    <dbReference type="NCBI Taxonomy" id="1481888"/>
    <lineage>
        <taxon>Eukaryota</taxon>
        <taxon>Sar</taxon>
        <taxon>Alveolata</taxon>
        <taxon>Ciliophora</taxon>
        <taxon>Postciliodesmatophora</taxon>
        <taxon>Heterotrichea</taxon>
        <taxon>Heterotrichida</taxon>
        <taxon>Blepharismidae</taxon>
        <taxon>Blepharisma</taxon>
    </lineage>
</organism>
<dbReference type="Gene3D" id="3.30.300.320">
    <property type="match status" value="2"/>
</dbReference>
<keyword evidence="1" id="KW-0479">Metal-binding</keyword>
<dbReference type="EMBL" id="CAJZBQ010000057">
    <property type="protein sequence ID" value="CAG9333853.1"/>
    <property type="molecule type" value="Genomic_DNA"/>
</dbReference>
<evidence type="ECO:0000259" key="11">
    <source>
        <dbReference type="PROSITE" id="PS50089"/>
    </source>
</evidence>
<dbReference type="CDD" id="cd16448">
    <property type="entry name" value="RING-H2"/>
    <property type="match status" value="1"/>
</dbReference>
<evidence type="ECO:0000256" key="4">
    <source>
        <dbReference type="ARBA" id="ARBA00022833"/>
    </source>
</evidence>
<evidence type="ECO:0000256" key="2">
    <source>
        <dbReference type="ARBA" id="ARBA00022737"/>
    </source>
</evidence>
<keyword evidence="9" id="KW-1133">Transmembrane helix</keyword>
<evidence type="ECO:0000313" key="13">
    <source>
        <dbReference type="Proteomes" id="UP001162131"/>
    </source>
</evidence>
<keyword evidence="10" id="KW-0732">Signal</keyword>
<keyword evidence="13" id="KW-1185">Reference proteome</keyword>
<evidence type="ECO:0000256" key="6">
    <source>
        <dbReference type="ARBA" id="ARBA00023180"/>
    </source>
</evidence>
<feature type="domain" description="RING-type" evidence="11">
    <location>
        <begin position="638"/>
        <end position="681"/>
    </location>
</feature>
<dbReference type="Pfam" id="PF00066">
    <property type="entry name" value="Notch"/>
    <property type="match status" value="1"/>
</dbReference>
<dbReference type="InterPro" id="IPR001841">
    <property type="entry name" value="Znf_RING"/>
</dbReference>
<keyword evidence="3 7" id="KW-0863">Zinc-finger</keyword>
<dbReference type="SMART" id="SM00184">
    <property type="entry name" value="RING"/>
    <property type="match status" value="1"/>
</dbReference>
<evidence type="ECO:0000256" key="1">
    <source>
        <dbReference type="ARBA" id="ARBA00022723"/>
    </source>
</evidence>
<evidence type="ECO:0000256" key="10">
    <source>
        <dbReference type="SAM" id="SignalP"/>
    </source>
</evidence>
<dbReference type="SUPFAM" id="SSF57850">
    <property type="entry name" value="RING/U-box"/>
    <property type="match status" value="1"/>
</dbReference>
<accession>A0AAU9K8X8</accession>
<evidence type="ECO:0000313" key="12">
    <source>
        <dbReference type="EMBL" id="CAG9333853.1"/>
    </source>
</evidence>
<feature type="signal peptide" evidence="10">
    <location>
        <begin position="1"/>
        <end position="16"/>
    </location>
</feature>
<keyword evidence="9" id="KW-0472">Membrane</keyword>
<keyword evidence="6" id="KW-0325">Glycoprotein</keyword>
<dbReference type="InterPro" id="IPR000800">
    <property type="entry name" value="Notch_dom"/>
</dbReference>
<comment type="caution">
    <text evidence="12">The sequence shown here is derived from an EMBL/GenBank/DDBJ whole genome shotgun (WGS) entry which is preliminary data.</text>
</comment>
<evidence type="ECO:0000256" key="3">
    <source>
        <dbReference type="ARBA" id="ARBA00022771"/>
    </source>
</evidence>
<name>A0AAU9K8X8_9CILI</name>
<dbReference type="AlphaFoldDB" id="A0AAU9K8X8"/>
<keyword evidence="9" id="KW-0812">Transmembrane</keyword>
<keyword evidence="4" id="KW-0862">Zinc</keyword>
<evidence type="ECO:0000256" key="9">
    <source>
        <dbReference type="SAM" id="Phobius"/>
    </source>
</evidence>
<dbReference type="Gene3D" id="3.30.40.10">
    <property type="entry name" value="Zinc/RING finger domain, C3HC4 (zinc finger)"/>
    <property type="match status" value="1"/>
</dbReference>
<dbReference type="PROSITE" id="PS50089">
    <property type="entry name" value="ZF_RING_2"/>
    <property type="match status" value="1"/>
</dbReference>
<dbReference type="InterPro" id="IPR013083">
    <property type="entry name" value="Znf_RING/FYVE/PHD"/>
</dbReference>
<dbReference type="Pfam" id="PF13639">
    <property type="entry name" value="zf-RING_2"/>
    <property type="match status" value="1"/>
</dbReference>
<dbReference type="GO" id="GO:0008270">
    <property type="term" value="F:zinc ion binding"/>
    <property type="evidence" value="ECO:0007669"/>
    <property type="project" value="UniProtKB-KW"/>
</dbReference>
<reference evidence="12" key="1">
    <citation type="submission" date="2021-09" db="EMBL/GenBank/DDBJ databases">
        <authorList>
            <consortium name="AG Swart"/>
            <person name="Singh M."/>
            <person name="Singh A."/>
            <person name="Seah K."/>
            <person name="Emmerich C."/>
        </authorList>
    </citation>
    <scope>NUCLEOTIDE SEQUENCE</scope>
    <source>
        <strain evidence="12">ATCC30299</strain>
    </source>
</reference>
<dbReference type="Proteomes" id="UP001162131">
    <property type="component" value="Unassembled WGS sequence"/>
</dbReference>
<gene>
    <name evidence="12" type="ORF">BSTOLATCC_MIC59662</name>
</gene>
<dbReference type="Gene3D" id="3.50.30.30">
    <property type="match status" value="1"/>
</dbReference>
<evidence type="ECO:0000256" key="8">
    <source>
        <dbReference type="SAM" id="MobiDB-lite"/>
    </source>
</evidence>
<feature type="chain" id="PRO_5043773461" description="RING-type domain-containing protein" evidence="10">
    <location>
        <begin position="17"/>
        <end position="685"/>
    </location>
</feature>
<sequence>MIQFFIFLIDAVFCTLQIQQPSQLANFYPNQIVPSVTANFGNPYFNDTFTGYVVFLPDSQDPCSELTLEFDLDTIVFIPNTNLACSYAQVVYEIQLCGGGGVIFNSTSSNYQVQGKVISLPDGWNNDIEIFAVMASYTSTFTWKYYGDYKIQLKFFSTVSQSQMPEILIELTGDHVLDLKFLSDIYKYMMPLSHDDANIEIYFNYYSCKNCSAYDCYSDGKYCLNDSMSASSGRSMINQTLFEINLLDYVAQYRDAYADFFTYIKVISEYCKSDYSDSCSNYVLEWLGFNSEDIQILNNASWSSTKNNAFSDNQILKSQMNSWKSNNLWFAPSITINDVKFLGGMEYFPEFFKDSFTDEPVSSDGYCSEYCSLSMIDDGICESQCVKSQCSFDIEDCKSLNSGCNSTLLDNSVCDQECNTTHFSYDNWACVCKCNSTLLNNGKCDSGCNSEICSYDYGACASTSQCSCSDDLLYNGVCNKECNTTECHYDNYDCKNYTKDDDDDDKSVSVTNSQIALIAGIVGGSFLLLILGSIILCVVYRRSRNLSSPGNNDSGGESRNSSFNGNNAENQGANPYQQYAIRLPSRINSQQRVNNSPRIMQYPEILNSEIIASNEESEASRPAEGGELGYEFYGEPICTICLEKVSKKKQEITRCLHIFHKRCLKEWKNKKGKASLCPNCNKNLC</sequence>
<dbReference type="PANTHER" id="PTHR45969">
    <property type="entry name" value="RING ZINC FINGER PROTEIN-RELATED"/>
    <property type="match status" value="1"/>
</dbReference>
<evidence type="ECO:0000256" key="5">
    <source>
        <dbReference type="ARBA" id="ARBA00023157"/>
    </source>
</evidence>